<organism evidence="8 9">
    <name type="scientific">Tatumella punctata</name>
    <dbReference type="NCBI Taxonomy" id="399969"/>
    <lineage>
        <taxon>Bacteria</taxon>
        <taxon>Pseudomonadati</taxon>
        <taxon>Pseudomonadota</taxon>
        <taxon>Gammaproteobacteria</taxon>
        <taxon>Enterobacterales</taxon>
        <taxon>Erwiniaceae</taxon>
        <taxon>Tatumella</taxon>
    </lineage>
</organism>
<evidence type="ECO:0000256" key="2">
    <source>
        <dbReference type="ARBA" id="ARBA00009695"/>
    </source>
</evidence>
<dbReference type="InterPro" id="IPR003783">
    <property type="entry name" value="Regulatory_RecX"/>
</dbReference>
<reference evidence="9" key="1">
    <citation type="journal article" date="2019" name="Int. J. Syst. Evol. Microbiol.">
        <title>The Global Catalogue of Microorganisms (GCM) 10K type strain sequencing project: providing services to taxonomists for standard genome sequencing and annotation.</title>
        <authorList>
            <consortium name="The Broad Institute Genomics Platform"/>
            <consortium name="The Broad Institute Genome Sequencing Center for Infectious Disease"/>
            <person name="Wu L."/>
            <person name="Ma J."/>
        </authorList>
    </citation>
    <scope>NUCLEOTIDE SEQUENCE [LARGE SCALE GENOMIC DNA]</scope>
    <source>
        <strain evidence="9">CGMCC 4.1530</strain>
    </source>
</reference>
<dbReference type="PANTHER" id="PTHR33602:SF1">
    <property type="entry name" value="REGULATORY PROTEIN RECX FAMILY PROTEIN"/>
    <property type="match status" value="1"/>
</dbReference>
<protein>
    <recommendedName>
        <fullName evidence="3 5">Regulatory protein RecX</fullName>
    </recommendedName>
</protein>
<gene>
    <name evidence="5" type="primary">recX</name>
    <name evidence="8" type="ORF">ACFP73_13400</name>
</gene>
<dbReference type="InterPro" id="IPR036388">
    <property type="entry name" value="WH-like_DNA-bd_sf"/>
</dbReference>
<dbReference type="RefSeq" id="WP_212709047.1">
    <property type="nucleotide sequence ID" value="NZ_BAAAFW010000055.1"/>
</dbReference>
<evidence type="ECO:0000313" key="9">
    <source>
        <dbReference type="Proteomes" id="UP001596215"/>
    </source>
</evidence>
<dbReference type="Proteomes" id="UP001596215">
    <property type="component" value="Unassembled WGS sequence"/>
</dbReference>
<comment type="subcellular location">
    <subcellularLocation>
        <location evidence="1 5">Cytoplasm</location>
    </subcellularLocation>
</comment>
<dbReference type="InterPro" id="IPR053925">
    <property type="entry name" value="RecX_HTH_3rd"/>
</dbReference>
<evidence type="ECO:0000256" key="1">
    <source>
        <dbReference type="ARBA" id="ARBA00004496"/>
    </source>
</evidence>
<comment type="caution">
    <text evidence="8">The sequence shown here is derived from an EMBL/GenBank/DDBJ whole genome shotgun (WGS) entry which is preliminary data.</text>
</comment>
<dbReference type="InterPro" id="IPR053924">
    <property type="entry name" value="RecX_HTH_2nd"/>
</dbReference>
<evidence type="ECO:0000256" key="5">
    <source>
        <dbReference type="HAMAP-Rule" id="MF_01114"/>
    </source>
</evidence>
<comment type="similarity">
    <text evidence="2 5">Belongs to the RecX family.</text>
</comment>
<dbReference type="Pfam" id="PF21981">
    <property type="entry name" value="RecX_HTH3"/>
    <property type="match status" value="1"/>
</dbReference>
<evidence type="ECO:0000256" key="3">
    <source>
        <dbReference type="ARBA" id="ARBA00018111"/>
    </source>
</evidence>
<comment type="function">
    <text evidence="5">Modulates RecA activity.</text>
</comment>
<evidence type="ECO:0000259" key="7">
    <source>
        <dbReference type="Pfam" id="PF21981"/>
    </source>
</evidence>
<feature type="domain" description="RecX second three-helical" evidence="6">
    <location>
        <begin position="64"/>
        <end position="104"/>
    </location>
</feature>
<evidence type="ECO:0000259" key="6">
    <source>
        <dbReference type="Pfam" id="PF02631"/>
    </source>
</evidence>
<accession>A0ABW1VT81</accession>
<proteinExistence type="inferred from homology"/>
<dbReference type="PANTHER" id="PTHR33602">
    <property type="entry name" value="REGULATORY PROTEIN RECX FAMILY PROTEIN"/>
    <property type="match status" value="1"/>
</dbReference>
<dbReference type="HAMAP" id="MF_01114">
    <property type="entry name" value="RecX"/>
    <property type="match status" value="1"/>
</dbReference>
<evidence type="ECO:0000256" key="4">
    <source>
        <dbReference type="ARBA" id="ARBA00022490"/>
    </source>
</evidence>
<keyword evidence="9" id="KW-1185">Reference proteome</keyword>
<dbReference type="EMBL" id="JBHSUC010000019">
    <property type="protein sequence ID" value="MFC6363077.1"/>
    <property type="molecule type" value="Genomic_DNA"/>
</dbReference>
<evidence type="ECO:0000313" key="8">
    <source>
        <dbReference type="EMBL" id="MFC6363077.1"/>
    </source>
</evidence>
<keyword evidence="4 5" id="KW-0963">Cytoplasm</keyword>
<dbReference type="Gene3D" id="1.10.10.10">
    <property type="entry name" value="Winged helix-like DNA-binding domain superfamily/Winged helix DNA-binding domain"/>
    <property type="match status" value="3"/>
</dbReference>
<dbReference type="Pfam" id="PF02631">
    <property type="entry name" value="RecX_HTH2"/>
    <property type="match status" value="1"/>
</dbReference>
<name>A0ABW1VT81_9GAMM</name>
<feature type="domain" description="RecX third three-helical" evidence="7">
    <location>
        <begin position="110"/>
        <end position="155"/>
    </location>
</feature>
<sequence>MFASLLERAVRLLARRDHSEHELKEKIRLSVWRSEQREGSEHTPPDEAALTQVIAWCLENNYLDDQRFTRQFIISRSRNGYGPQRIRQDLQLKGIGRDDISQALAESEIDWQQQAAEVAGKKYGHKWPSDAREKARLQRFLHSRGFLMEDIRSVLVNFSG</sequence>